<evidence type="ECO:0000256" key="5">
    <source>
        <dbReference type="ARBA" id="ARBA00022490"/>
    </source>
</evidence>
<evidence type="ECO:0000256" key="4">
    <source>
        <dbReference type="ARBA" id="ARBA00013346"/>
    </source>
</evidence>
<dbReference type="Gene3D" id="3.40.50.150">
    <property type="entry name" value="Vaccinia Virus protein VP39"/>
    <property type="match status" value="1"/>
</dbReference>
<protein>
    <recommendedName>
        <fullName evidence="4">Protein-L-isoaspartate O-methyltransferase</fullName>
        <ecNumber evidence="3">2.1.1.77</ecNumber>
    </recommendedName>
    <alternativeName>
        <fullName evidence="11">L-isoaspartyl protein carboxyl methyltransferase</fullName>
    </alternativeName>
    <alternativeName>
        <fullName evidence="9">Protein L-isoaspartyl methyltransferase</fullName>
    </alternativeName>
    <alternativeName>
        <fullName evidence="10">Protein-beta-aspartate methyltransferase</fullName>
    </alternativeName>
</protein>
<evidence type="ECO:0000256" key="6">
    <source>
        <dbReference type="ARBA" id="ARBA00022603"/>
    </source>
</evidence>
<organism evidence="13 14">
    <name type="scientific">Brachybacterium sacelli</name>
    <dbReference type="NCBI Taxonomy" id="173364"/>
    <lineage>
        <taxon>Bacteria</taxon>
        <taxon>Bacillati</taxon>
        <taxon>Actinomycetota</taxon>
        <taxon>Actinomycetes</taxon>
        <taxon>Micrococcales</taxon>
        <taxon>Dermabacteraceae</taxon>
        <taxon>Brachybacterium</taxon>
    </lineage>
</organism>
<evidence type="ECO:0000256" key="2">
    <source>
        <dbReference type="ARBA" id="ARBA00005369"/>
    </source>
</evidence>
<dbReference type="EMBL" id="JAGIOD010000002">
    <property type="protein sequence ID" value="MBP2383233.1"/>
    <property type="molecule type" value="Genomic_DNA"/>
</dbReference>
<comment type="similarity">
    <text evidence="2">Belongs to the methyltransferase superfamily. L-isoaspartyl/D-aspartyl protein methyltransferase family.</text>
</comment>
<reference evidence="13 14" key="1">
    <citation type="submission" date="2021-03" db="EMBL/GenBank/DDBJ databases">
        <title>Sequencing the genomes of 1000 actinobacteria strains.</title>
        <authorList>
            <person name="Klenk H.-P."/>
        </authorList>
    </citation>
    <scope>NUCLEOTIDE SEQUENCE [LARGE SCALE GENOMIC DNA]</scope>
    <source>
        <strain evidence="13 14">DSM 14566</strain>
    </source>
</reference>
<dbReference type="InterPro" id="IPR000682">
    <property type="entry name" value="PCMT"/>
</dbReference>
<proteinExistence type="inferred from homology"/>
<dbReference type="PANTHER" id="PTHR11579:SF0">
    <property type="entry name" value="PROTEIN-L-ISOASPARTATE(D-ASPARTATE) O-METHYLTRANSFERASE"/>
    <property type="match status" value="1"/>
</dbReference>
<evidence type="ECO:0000256" key="7">
    <source>
        <dbReference type="ARBA" id="ARBA00022679"/>
    </source>
</evidence>
<dbReference type="EC" id="2.1.1.77" evidence="3"/>
<sequence>MARDDSGHDDDPVAGAFAAVPRTPFLPAEQRRHAEVDAPLRIAQGQTNSQPTTVEIMLRLLEVRPGDRVLDVGAGSGWTTALLAHLAGPRGRVIGVERHEALVESARAALGEAEAFGVAEVRVAADGVLGAPEDGPYDRILVSAEAQGLPDALIEQLADGGVMVIPVGTTMHRIERHGDQLRDTEHGAFRFVPLVED</sequence>
<name>A0ABS4X441_9MICO</name>
<keyword evidence="6 13" id="KW-0489">Methyltransferase</keyword>
<dbReference type="CDD" id="cd02440">
    <property type="entry name" value="AdoMet_MTases"/>
    <property type="match status" value="1"/>
</dbReference>
<evidence type="ECO:0000256" key="9">
    <source>
        <dbReference type="ARBA" id="ARBA00030757"/>
    </source>
</evidence>
<dbReference type="Proteomes" id="UP001519290">
    <property type="component" value="Unassembled WGS sequence"/>
</dbReference>
<dbReference type="Pfam" id="PF01135">
    <property type="entry name" value="PCMT"/>
    <property type="match status" value="1"/>
</dbReference>
<evidence type="ECO:0000256" key="10">
    <source>
        <dbReference type="ARBA" id="ARBA00031323"/>
    </source>
</evidence>
<feature type="region of interest" description="Disordered" evidence="12">
    <location>
        <begin position="1"/>
        <end position="24"/>
    </location>
</feature>
<accession>A0ABS4X441</accession>
<evidence type="ECO:0000313" key="14">
    <source>
        <dbReference type="Proteomes" id="UP001519290"/>
    </source>
</evidence>
<keyword evidence="7 13" id="KW-0808">Transferase</keyword>
<evidence type="ECO:0000256" key="12">
    <source>
        <dbReference type="SAM" id="MobiDB-lite"/>
    </source>
</evidence>
<comment type="caution">
    <text evidence="13">The sequence shown here is derived from an EMBL/GenBank/DDBJ whole genome shotgun (WGS) entry which is preliminary data.</text>
</comment>
<gene>
    <name evidence="13" type="ORF">JOF43_003222</name>
</gene>
<evidence type="ECO:0000256" key="3">
    <source>
        <dbReference type="ARBA" id="ARBA00011890"/>
    </source>
</evidence>
<dbReference type="PANTHER" id="PTHR11579">
    <property type="entry name" value="PROTEIN-L-ISOASPARTATE O-METHYLTRANSFERASE"/>
    <property type="match status" value="1"/>
</dbReference>
<evidence type="ECO:0000256" key="11">
    <source>
        <dbReference type="ARBA" id="ARBA00031350"/>
    </source>
</evidence>
<comment type="subcellular location">
    <subcellularLocation>
        <location evidence="1">Cytoplasm</location>
    </subcellularLocation>
</comment>
<dbReference type="InterPro" id="IPR029063">
    <property type="entry name" value="SAM-dependent_MTases_sf"/>
</dbReference>
<evidence type="ECO:0000256" key="8">
    <source>
        <dbReference type="ARBA" id="ARBA00022691"/>
    </source>
</evidence>
<dbReference type="RefSeq" id="WP_209903887.1">
    <property type="nucleotide sequence ID" value="NZ_BAAAJW010000005.1"/>
</dbReference>
<evidence type="ECO:0000313" key="13">
    <source>
        <dbReference type="EMBL" id="MBP2383233.1"/>
    </source>
</evidence>
<feature type="compositionally biased region" description="Basic and acidic residues" evidence="12">
    <location>
        <begin position="1"/>
        <end position="11"/>
    </location>
</feature>
<dbReference type="SUPFAM" id="SSF53335">
    <property type="entry name" value="S-adenosyl-L-methionine-dependent methyltransferases"/>
    <property type="match status" value="1"/>
</dbReference>
<keyword evidence="5" id="KW-0963">Cytoplasm</keyword>
<keyword evidence="8" id="KW-0949">S-adenosyl-L-methionine</keyword>
<keyword evidence="14" id="KW-1185">Reference proteome</keyword>
<evidence type="ECO:0000256" key="1">
    <source>
        <dbReference type="ARBA" id="ARBA00004496"/>
    </source>
</evidence>
<dbReference type="GO" id="GO:0032259">
    <property type="term" value="P:methylation"/>
    <property type="evidence" value="ECO:0007669"/>
    <property type="project" value="UniProtKB-KW"/>
</dbReference>
<dbReference type="GO" id="GO:0004719">
    <property type="term" value="F:protein-L-isoaspartate (D-aspartate) O-methyltransferase activity"/>
    <property type="evidence" value="ECO:0007669"/>
    <property type="project" value="UniProtKB-EC"/>
</dbReference>